<comment type="caution">
    <text evidence="2">The sequence shown here is derived from an EMBL/GenBank/DDBJ whole genome shotgun (WGS) entry which is preliminary data.</text>
</comment>
<proteinExistence type="predicted"/>
<keyword evidence="1" id="KW-1133">Transmembrane helix</keyword>
<dbReference type="EMBL" id="CAMXCT030000842">
    <property type="protein sequence ID" value="CAL4771186.1"/>
    <property type="molecule type" value="Genomic_DNA"/>
</dbReference>
<dbReference type="PROSITE" id="PS51257">
    <property type="entry name" value="PROKAR_LIPOPROTEIN"/>
    <property type="match status" value="1"/>
</dbReference>
<gene>
    <name evidence="2" type="ORF">C1SCF055_LOCUS11451</name>
</gene>
<evidence type="ECO:0000313" key="3">
    <source>
        <dbReference type="EMBL" id="CAL1137249.1"/>
    </source>
</evidence>
<evidence type="ECO:0000313" key="4">
    <source>
        <dbReference type="Proteomes" id="UP001152797"/>
    </source>
</evidence>
<reference evidence="2" key="1">
    <citation type="submission" date="2022-10" db="EMBL/GenBank/DDBJ databases">
        <authorList>
            <person name="Chen Y."/>
            <person name="Dougan E. K."/>
            <person name="Chan C."/>
            <person name="Rhodes N."/>
            <person name="Thang M."/>
        </authorList>
    </citation>
    <scope>NUCLEOTIDE SEQUENCE</scope>
</reference>
<feature type="transmembrane region" description="Helical" evidence="1">
    <location>
        <begin position="7"/>
        <end position="27"/>
    </location>
</feature>
<dbReference type="PANTHER" id="PTHR34407:SF1">
    <property type="entry name" value="SGNH HYDROLASE-TYPE ESTERASE DOMAIN-CONTAINING PROTEIN"/>
    <property type="match status" value="1"/>
</dbReference>
<evidence type="ECO:0000256" key="1">
    <source>
        <dbReference type="SAM" id="Phobius"/>
    </source>
</evidence>
<dbReference type="PANTHER" id="PTHR34407">
    <property type="entry name" value="EXPRESSED PROTEIN"/>
    <property type="match status" value="1"/>
</dbReference>
<dbReference type="EMBL" id="CAMXCT010000842">
    <property type="protein sequence ID" value="CAI3983874.1"/>
    <property type="molecule type" value="Genomic_DNA"/>
</dbReference>
<reference evidence="3" key="2">
    <citation type="submission" date="2024-04" db="EMBL/GenBank/DDBJ databases">
        <authorList>
            <person name="Chen Y."/>
            <person name="Shah S."/>
            <person name="Dougan E. K."/>
            <person name="Thang M."/>
            <person name="Chan C."/>
        </authorList>
    </citation>
    <scope>NUCLEOTIDE SEQUENCE [LARGE SCALE GENOMIC DNA]</scope>
</reference>
<evidence type="ECO:0000313" key="2">
    <source>
        <dbReference type="EMBL" id="CAI3983874.1"/>
    </source>
</evidence>
<dbReference type="EMBL" id="CAMXCT020000842">
    <property type="protein sequence ID" value="CAL1137249.1"/>
    <property type="molecule type" value="Genomic_DNA"/>
</dbReference>
<protein>
    <submittedName>
        <fullName evidence="2">Uncharacterized protein</fullName>
    </submittedName>
</protein>
<keyword evidence="4" id="KW-1185">Reference proteome</keyword>
<dbReference type="Proteomes" id="UP001152797">
    <property type="component" value="Unassembled WGS sequence"/>
</dbReference>
<dbReference type="AlphaFoldDB" id="A0A9P1C2F3"/>
<keyword evidence="1" id="KW-0812">Transmembrane</keyword>
<accession>A0A9P1C2F3</accession>
<keyword evidence="1" id="KW-0472">Membrane</keyword>
<sequence length="560" mass="63306">MVKGSRISWHLLLVLLCAGLMGCFVFWQYGATHRSDCLGDQLEKLIHLKDGGHLSDAEFQLAKAKLGLSTEALPDEPAASPAAVAAAPEVAVPSVAPVPVEEIEEEGATLLPRVPNHLQVQPAKWFYLPEDFRELPLLPKSIWDKSLDMDQLDFPLMQAILLRLLRNETIRIQVYGGSMTFGEGCCTSCLMRQRDCSWPTQVVARLRQTFPGATIALDHRARGGCDLECSLPEMVMTLSGSETAFDWLMLDFSQNGMGRKTTIEEIVRVCHFFLPKTLVMVIFNRDMVNKAGNYRDKNMYDNYRAVSQHYTLPFLNYEAAMQSFVAAGGNETLMWSSKSRHPKFSAHAYYADMVSYFCNKQLRKLEEVYTELDISDMTPTLRKPKDLQPDKDWMNPMQKQVNLATIDVCVFPLTQHVAREPSKDSPSESSTGHWKLYEDRHNKPGWICTTENGEAITFKVTFSEQPKLMVQFLRSYSNIGDAEILIDSPFRWKWKGNGNMGVRTNFTLKGGWNERISVTQNVLFVVVDKVTPTPQETTDATVSFRLTKGPKFKIISLISC</sequence>
<dbReference type="SUPFAM" id="SSF52266">
    <property type="entry name" value="SGNH hydrolase"/>
    <property type="match status" value="1"/>
</dbReference>
<dbReference type="OrthoDB" id="414672at2759"/>
<name>A0A9P1C2F3_9DINO</name>
<organism evidence="2">
    <name type="scientific">Cladocopium goreaui</name>
    <dbReference type="NCBI Taxonomy" id="2562237"/>
    <lineage>
        <taxon>Eukaryota</taxon>
        <taxon>Sar</taxon>
        <taxon>Alveolata</taxon>
        <taxon>Dinophyceae</taxon>
        <taxon>Suessiales</taxon>
        <taxon>Symbiodiniaceae</taxon>
        <taxon>Cladocopium</taxon>
    </lineage>
</organism>